<evidence type="ECO:0000313" key="5">
    <source>
        <dbReference type="Proteomes" id="UP000621492"/>
    </source>
</evidence>
<protein>
    <submittedName>
        <fullName evidence="4">Oxidoreductase</fullName>
    </submittedName>
</protein>
<dbReference type="Gene3D" id="3.30.360.10">
    <property type="entry name" value="Dihydrodipicolinate Reductase, domain 2"/>
    <property type="match status" value="1"/>
</dbReference>
<dbReference type="GO" id="GO:0000166">
    <property type="term" value="F:nucleotide binding"/>
    <property type="evidence" value="ECO:0007669"/>
    <property type="project" value="InterPro"/>
</dbReference>
<dbReference type="AlphaFoldDB" id="A0A9W5TW26"/>
<dbReference type="RefSeq" id="WP_088051980.1">
    <property type="nucleotide sequence ID" value="NZ_BMJD01000005.1"/>
</dbReference>
<evidence type="ECO:0000256" key="1">
    <source>
        <dbReference type="ARBA" id="ARBA00023002"/>
    </source>
</evidence>
<sequence>MKIGIIGGGFGLRVQAQIIETHPAIEVTAVSTITRHQLPKELNNWNNPPKHYKDWKEMLAREELDICFVSSLPIHHYEMVRYALLKRIHVVCEKPFTMNSRESQALVELSKECQTEVFVDFEWRYLPVRQKIKKLIQENKIGEPLHYEYHITSPQYVRLSSNIIGWMGRKENFGGMLGALGSHMIDCIRWLSGDEMTEMNGFVHTHVPQGAGETRNADDAFFIHGKTTRHATFSIQLLSGITHGFGTSLRIYGSAGTITLTGDKQLCYGKANEQLIVVDAPAANEIPSHLSTEASAYYPAFFPFIDKVYEYIAYHNLDPDLPLIEDGHENQRLLDKVLAM</sequence>
<evidence type="ECO:0000259" key="3">
    <source>
        <dbReference type="Pfam" id="PF22725"/>
    </source>
</evidence>
<dbReference type="Pfam" id="PF22725">
    <property type="entry name" value="GFO_IDH_MocA_C3"/>
    <property type="match status" value="1"/>
</dbReference>
<gene>
    <name evidence="4" type="ORF">GCM10011409_11600</name>
</gene>
<dbReference type="InterPro" id="IPR036291">
    <property type="entry name" value="NAD(P)-bd_dom_sf"/>
</dbReference>
<dbReference type="Pfam" id="PF01408">
    <property type="entry name" value="GFO_IDH_MocA"/>
    <property type="match status" value="1"/>
</dbReference>
<evidence type="ECO:0000259" key="2">
    <source>
        <dbReference type="Pfam" id="PF01408"/>
    </source>
</evidence>
<dbReference type="InterPro" id="IPR055170">
    <property type="entry name" value="GFO_IDH_MocA-like_dom"/>
</dbReference>
<keyword evidence="1" id="KW-0560">Oxidoreductase</keyword>
<dbReference type="GO" id="GO:0016491">
    <property type="term" value="F:oxidoreductase activity"/>
    <property type="evidence" value="ECO:0007669"/>
    <property type="project" value="UniProtKB-KW"/>
</dbReference>
<comment type="caution">
    <text evidence="4">The sequence shown here is derived from an EMBL/GenBank/DDBJ whole genome shotgun (WGS) entry which is preliminary data.</text>
</comment>
<dbReference type="Gene3D" id="3.40.50.720">
    <property type="entry name" value="NAD(P)-binding Rossmann-like Domain"/>
    <property type="match status" value="1"/>
</dbReference>
<organism evidence="4 5">
    <name type="scientific">Lentibacillus populi</name>
    <dbReference type="NCBI Taxonomy" id="1827502"/>
    <lineage>
        <taxon>Bacteria</taxon>
        <taxon>Bacillati</taxon>
        <taxon>Bacillota</taxon>
        <taxon>Bacilli</taxon>
        <taxon>Bacillales</taxon>
        <taxon>Bacillaceae</taxon>
        <taxon>Lentibacillus</taxon>
    </lineage>
</organism>
<dbReference type="PANTHER" id="PTHR43818:SF11">
    <property type="entry name" value="BCDNA.GH03377"/>
    <property type="match status" value="1"/>
</dbReference>
<proteinExistence type="predicted"/>
<evidence type="ECO:0000313" key="4">
    <source>
        <dbReference type="EMBL" id="GGB35812.1"/>
    </source>
</evidence>
<dbReference type="PANTHER" id="PTHR43818">
    <property type="entry name" value="BCDNA.GH03377"/>
    <property type="match status" value="1"/>
</dbReference>
<accession>A0A9W5TW26</accession>
<dbReference type="SUPFAM" id="SSF51735">
    <property type="entry name" value="NAD(P)-binding Rossmann-fold domains"/>
    <property type="match status" value="1"/>
</dbReference>
<reference evidence="4" key="2">
    <citation type="submission" date="2020-09" db="EMBL/GenBank/DDBJ databases">
        <authorList>
            <person name="Sun Q."/>
            <person name="Zhou Y."/>
        </authorList>
    </citation>
    <scope>NUCLEOTIDE SEQUENCE</scope>
    <source>
        <strain evidence="4">CGMCC 1.15454</strain>
    </source>
</reference>
<dbReference type="EMBL" id="BMJD01000005">
    <property type="protein sequence ID" value="GGB35812.1"/>
    <property type="molecule type" value="Genomic_DNA"/>
</dbReference>
<keyword evidence="5" id="KW-1185">Reference proteome</keyword>
<dbReference type="InterPro" id="IPR050463">
    <property type="entry name" value="Gfo/Idh/MocA_oxidrdct_glycsds"/>
</dbReference>
<name>A0A9W5TW26_9BACI</name>
<dbReference type="InterPro" id="IPR000683">
    <property type="entry name" value="Gfo/Idh/MocA-like_OxRdtase_N"/>
</dbReference>
<feature type="domain" description="GFO/IDH/MocA-like oxidoreductase" evidence="3">
    <location>
        <begin position="130"/>
        <end position="258"/>
    </location>
</feature>
<reference evidence="4" key="1">
    <citation type="journal article" date="2014" name="Int. J. Syst. Evol. Microbiol.">
        <title>Complete genome sequence of Corynebacterium casei LMG S-19264T (=DSM 44701T), isolated from a smear-ripened cheese.</title>
        <authorList>
            <consortium name="US DOE Joint Genome Institute (JGI-PGF)"/>
            <person name="Walter F."/>
            <person name="Albersmeier A."/>
            <person name="Kalinowski J."/>
            <person name="Ruckert C."/>
        </authorList>
    </citation>
    <scope>NUCLEOTIDE SEQUENCE</scope>
    <source>
        <strain evidence="4">CGMCC 1.15454</strain>
    </source>
</reference>
<dbReference type="SUPFAM" id="SSF55347">
    <property type="entry name" value="Glyceraldehyde-3-phosphate dehydrogenase-like, C-terminal domain"/>
    <property type="match status" value="1"/>
</dbReference>
<dbReference type="Proteomes" id="UP000621492">
    <property type="component" value="Unassembled WGS sequence"/>
</dbReference>
<feature type="domain" description="Gfo/Idh/MocA-like oxidoreductase N-terminal" evidence="2">
    <location>
        <begin position="1"/>
        <end position="121"/>
    </location>
</feature>